<keyword evidence="2" id="KW-1185">Reference proteome</keyword>
<comment type="caution">
    <text evidence="1">The sequence shown here is derived from an EMBL/GenBank/DDBJ whole genome shotgun (WGS) entry which is preliminary data.</text>
</comment>
<protein>
    <recommendedName>
        <fullName evidence="3">F-box/kelch-repeat protein</fullName>
    </recommendedName>
</protein>
<dbReference type="SUPFAM" id="SSF117281">
    <property type="entry name" value="Kelch motif"/>
    <property type="match status" value="1"/>
</dbReference>
<gene>
    <name evidence="1" type="ORF">RHGRI_012613</name>
</gene>
<organism evidence="1 2">
    <name type="scientific">Rhododendron griersonianum</name>
    <dbReference type="NCBI Taxonomy" id="479676"/>
    <lineage>
        <taxon>Eukaryota</taxon>
        <taxon>Viridiplantae</taxon>
        <taxon>Streptophyta</taxon>
        <taxon>Embryophyta</taxon>
        <taxon>Tracheophyta</taxon>
        <taxon>Spermatophyta</taxon>
        <taxon>Magnoliopsida</taxon>
        <taxon>eudicotyledons</taxon>
        <taxon>Gunneridae</taxon>
        <taxon>Pentapetalae</taxon>
        <taxon>asterids</taxon>
        <taxon>Ericales</taxon>
        <taxon>Ericaceae</taxon>
        <taxon>Ericoideae</taxon>
        <taxon>Rhodoreae</taxon>
        <taxon>Rhododendron</taxon>
    </lineage>
</organism>
<dbReference type="PANTHER" id="PTHR33085">
    <property type="entry name" value="OS12G0113100 PROTEIN-RELATED"/>
    <property type="match status" value="1"/>
</dbReference>
<dbReference type="AlphaFoldDB" id="A0AAV6KRP0"/>
<accession>A0AAV6KRP0</accession>
<evidence type="ECO:0008006" key="3">
    <source>
        <dbReference type="Google" id="ProtNLM"/>
    </source>
</evidence>
<dbReference type="InterPro" id="IPR015915">
    <property type="entry name" value="Kelch-typ_b-propeller"/>
</dbReference>
<dbReference type="Pfam" id="PF07893">
    <property type="entry name" value="DUF1668"/>
    <property type="match status" value="1"/>
</dbReference>
<proteinExistence type="predicted"/>
<reference evidence="1" key="1">
    <citation type="submission" date="2020-08" db="EMBL/GenBank/DDBJ databases">
        <title>Plant Genome Project.</title>
        <authorList>
            <person name="Zhang R.-G."/>
        </authorList>
    </citation>
    <scope>NUCLEOTIDE SEQUENCE</scope>
    <source>
        <strain evidence="1">WSP0</strain>
        <tissue evidence="1">Leaf</tissue>
    </source>
</reference>
<dbReference type="Gene3D" id="2.120.10.80">
    <property type="entry name" value="Kelch-type beta propeller"/>
    <property type="match status" value="1"/>
</dbReference>
<evidence type="ECO:0000313" key="1">
    <source>
        <dbReference type="EMBL" id="KAG5555137.1"/>
    </source>
</evidence>
<sequence>MKQSHSQILKRSHSQILSGIEPTKLPEEDYKHLYVIISYATGAYSHSLHRIRVADLKSCSTRRKLNNLPKPILELPCSYFPTSMGFFSVGSKIYMVGGGEITFGLKDVASRRCYVLDTCDDPIYRIRDVPPMNCEKLRPIVLGPLKGKFYVLDRTLASGDLEEFDPKTESWILLPPPPIDPIGACAERFEEKLDDYKVLSYAIVEDQILFSTRKGIYAVNVSSKKWEHRSSLGGEVEFPFREQSVFMDGFWYAFPSIHRSPVLAFSFDWDKGFRECQDLGVMLPSWLVKYEAAGIMVPMGKNTLIVARAGFPENATKYCYLTFDMCEFTCKSSGEPRHPKVESRRYSTKCTMTDGLVEHLGLSACLVTGNEELLTYHCAFWMSREKVDFFASFINDVRFLGRHIETLVLQELDNNPQLHGRLERDVWRSGSPLYVFHHKKKDRDPTGRGHYYFMRHYRGHGGDYSGYGNDYDFDEMEESITATFPKSLYYLQGVLNDHNVLSFFIPRNHINCFSRGEQVSVLSLHRMALILPYWVLIAQSWLYWNKSCKSSDMKDEDVMCLWEVGNIFNLNPQDLKSFDGNKDLVFDLIMTVVSYGTNADIPCGDENMTNAS</sequence>
<name>A0AAV6KRP0_9ERIC</name>
<dbReference type="Proteomes" id="UP000823749">
    <property type="component" value="Chromosome 4"/>
</dbReference>
<dbReference type="EMBL" id="JACTNZ010000004">
    <property type="protein sequence ID" value="KAG5555137.1"/>
    <property type="molecule type" value="Genomic_DNA"/>
</dbReference>
<dbReference type="InterPro" id="IPR012871">
    <property type="entry name" value="DUF1668_ORYSA"/>
</dbReference>
<evidence type="ECO:0000313" key="2">
    <source>
        <dbReference type="Proteomes" id="UP000823749"/>
    </source>
</evidence>